<evidence type="ECO:0000256" key="4">
    <source>
        <dbReference type="ARBA" id="ARBA00023136"/>
    </source>
</evidence>
<gene>
    <name evidence="5" type="ORF">METZ01_LOCUS467730</name>
</gene>
<evidence type="ECO:0000256" key="1">
    <source>
        <dbReference type="ARBA" id="ARBA00004141"/>
    </source>
</evidence>
<feature type="non-terminal residue" evidence="5">
    <location>
        <position position="93"/>
    </location>
</feature>
<dbReference type="Pfam" id="PF02535">
    <property type="entry name" value="Zip"/>
    <property type="match status" value="1"/>
</dbReference>
<keyword evidence="2" id="KW-0812">Transmembrane</keyword>
<evidence type="ECO:0008006" key="6">
    <source>
        <dbReference type="Google" id="ProtNLM"/>
    </source>
</evidence>
<reference evidence="5" key="1">
    <citation type="submission" date="2018-05" db="EMBL/GenBank/DDBJ databases">
        <authorList>
            <person name="Lanie J.A."/>
            <person name="Ng W.-L."/>
            <person name="Kazmierczak K.M."/>
            <person name="Andrzejewski T.M."/>
            <person name="Davidsen T.M."/>
            <person name="Wayne K.J."/>
            <person name="Tettelin H."/>
            <person name="Glass J.I."/>
            <person name="Rusch D."/>
            <person name="Podicherti R."/>
            <person name="Tsui H.-C.T."/>
            <person name="Winkler M.E."/>
        </authorList>
    </citation>
    <scope>NUCLEOTIDE SEQUENCE</scope>
</reference>
<keyword evidence="3" id="KW-1133">Transmembrane helix</keyword>
<accession>A0A383B3Y0</accession>
<evidence type="ECO:0000256" key="2">
    <source>
        <dbReference type="ARBA" id="ARBA00022692"/>
    </source>
</evidence>
<dbReference type="InterPro" id="IPR003689">
    <property type="entry name" value="ZIP"/>
</dbReference>
<organism evidence="5">
    <name type="scientific">marine metagenome</name>
    <dbReference type="NCBI Taxonomy" id="408172"/>
    <lineage>
        <taxon>unclassified sequences</taxon>
        <taxon>metagenomes</taxon>
        <taxon>ecological metagenomes</taxon>
    </lineage>
</organism>
<dbReference type="GO" id="GO:0016020">
    <property type="term" value="C:membrane"/>
    <property type="evidence" value="ECO:0007669"/>
    <property type="project" value="UniProtKB-SubCell"/>
</dbReference>
<dbReference type="GO" id="GO:0046873">
    <property type="term" value="F:metal ion transmembrane transporter activity"/>
    <property type="evidence" value="ECO:0007669"/>
    <property type="project" value="InterPro"/>
</dbReference>
<dbReference type="EMBL" id="UINC01197405">
    <property type="protein sequence ID" value="SVE14876.1"/>
    <property type="molecule type" value="Genomic_DNA"/>
</dbReference>
<comment type="subcellular location">
    <subcellularLocation>
        <location evidence="1">Membrane</location>
        <topology evidence="1">Multi-pass membrane protein</topology>
    </subcellularLocation>
</comment>
<dbReference type="AlphaFoldDB" id="A0A383B3Y0"/>
<protein>
    <recommendedName>
        <fullName evidence="6">Zinc/iron permease</fullName>
    </recommendedName>
</protein>
<evidence type="ECO:0000256" key="3">
    <source>
        <dbReference type="ARBA" id="ARBA00022989"/>
    </source>
</evidence>
<sequence length="93" mass="10203">MAGFLIQILLEFFSKGIEHGHFHKQKVIPISVMLSLCIHALLEGIPLGGGLEHNHSAEQALLNGILLHKAPVAIVLFSFFLQSGMSKIKSYLL</sequence>
<keyword evidence="4" id="KW-0472">Membrane</keyword>
<name>A0A383B3Y0_9ZZZZ</name>
<evidence type="ECO:0000313" key="5">
    <source>
        <dbReference type="EMBL" id="SVE14876.1"/>
    </source>
</evidence>
<proteinExistence type="predicted"/>